<dbReference type="AlphaFoldDB" id="A0A6A4WW62"/>
<evidence type="ECO:0000313" key="4">
    <source>
        <dbReference type="Proteomes" id="UP000440578"/>
    </source>
</evidence>
<organism evidence="3 4">
    <name type="scientific">Amphibalanus amphitrite</name>
    <name type="common">Striped barnacle</name>
    <name type="synonym">Balanus amphitrite</name>
    <dbReference type="NCBI Taxonomy" id="1232801"/>
    <lineage>
        <taxon>Eukaryota</taxon>
        <taxon>Metazoa</taxon>
        <taxon>Ecdysozoa</taxon>
        <taxon>Arthropoda</taxon>
        <taxon>Crustacea</taxon>
        <taxon>Multicrustacea</taxon>
        <taxon>Cirripedia</taxon>
        <taxon>Thoracica</taxon>
        <taxon>Thoracicalcarea</taxon>
        <taxon>Balanomorpha</taxon>
        <taxon>Balanoidea</taxon>
        <taxon>Balanidae</taxon>
        <taxon>Amphibalaninae</taxon>
        <taxon>Amphibalanus</taxon>
    </lineage>
</organism>
<dbReference type="InterPro" id="IPR029063">
    <property type="entry name" value="SAM-dependent_MTases_sf"/>
</dbReference>
<proteinExistence type="predicted"/>
<dbReference type="CDD" id="cd02440">
    <property type="entry name" value="AdoMet_MTases"/>
    <property type="match status" value="1"/>
</dbReference>
<keyword evidence="2 3" id="KW-0808">Transferase</keyword>
<dbReference type="PANTHER" id="PTHR11006:SF60">
    <property type="entry name" value="PROTEIN ARGININE N-METHYLTRANSFERASE 9"/>
    <property type="match status" value="1"/>
</dbReference>
<dbReference type="GO" id="GO:0042054">
    <property type="term" value="F:histone methyltransferase activity"/>
    <property type="evidence" value="ECO:0007669"/>
    <property type="project" value="TreeGrafter"/>
</dbReference>
<dbReference type="PROSITE" id="PS51678">
    <property type="entry name" value="SAM_MT_PRMT"/>
    <property type="match status" value="1"/>
</dbReference>
<evidence type="ECO:0000256" key="1">
    <source>
        <dbReference type="ARBA" id="ARBA00022691"/>
    </source>
</evidence>
<dbReference type="Gene3D" id="2.70.160.11">
    <property type="entry name" value="Hnrnp arginine n-methyltransferase1"/>
    <property type="match status" value="1"/>
</dbReference>
<dbReference type="EMBL" id="VIIS01000650">
    <property type="protein sequence ID" value="KAF0306608.1"/>
    <property type="molecule type" value="Genomic_DNA"/>
</dbReference>
<dbReference type="Pfam" id="PF06325">
    <property type="entry name" value="PrmA"/>
    <property type="match status" value="1"/>
</dbReference>
<dbReference type="Gene3D" id="3.40.50.150">
    <property type="entry name" value="Vaccinia Virus protein VP39"/>
    <property type="match status" value="1"/>
</dbReference>
<name>A0A6A4WW62_AMPAM</name>
<evidence type="ECO:0000313" key="3">
    <source>
        <dbReference type="EMBL" id="KAF0306608.1"/>
    </source>
</evidence>
<dbReference type="Proteomes" id="UP000440578">
    <property type="component" value="Unassembled WGS sequence"/>
</dbReference>
<dbReference type="SUPFAM" id="SSF53335">
    <property type="entry name" value="S-adenosyl-L-methionine-dependent methyltransferases"/>
    <property type="match status" value="1"/>
</dbReference>
<reference evidence="3 4" key="1">
    <citation type="submission" date="2019-07" db="EMBL/GenBank/DDBJ databases">
        <title>Draft genome assembly of a fouling barnacle, Amphibalanus amphitrite (Darwin, 1854): The first reference genome for Thecostraca.</title>
        <authorList>
            <person name="Kim W."/>
        </authorList>
    </citation>
    <scope>NUCLEOTIDE SEQUENCE [LARGE SCALE GENOMIC DNA]</scope>
    <source>
        <strain evidence="3">SNU_AA5</strain>
        <tissue evidence="3">Soma without cirri and trophi</tissue>
    </source>
</reference>
<keyword evidence="2 3" id="KW-0489">Methyltransferase</keyword>
<accession>A0A6A4WW62</accession>
<evidence type="ECO:0000256" key="2">
    <source>
        <dbReference type="PROSITE-ProRule" id="PRU01015"/>
    </source>
</evidence>
<keyword evidence="1 2" id="KW-0949">S-adenosyl-L-methionine</keyword>
<dbReference type="GO" id="GO:0016274">
    <property type="term" value="F:protein-arginine N-methyltransferase activity"/>
    <property type="evidence" value="ECO:0007669"/>
    <property type="project" value="InterPro"/>
</dbReference>
<sequence length="487" mass="52423">MVTMDPWLSAVDAALGRRGRRHTAHIRAQLLAVAGGVRPSCLWDCCAIGPPEAARLLDEHGHVLQAAAQFLRAARADGSLVAARDGLERANSQLVDRWHFTMLNDARRNAAYGRAVRAASRRLAEGELVLDVGAGTGLLSMLAAQAGASPVIACESSEAMCQVAAATLADNALERRVQLVNKWSHELTVGEDLPCRASLLVTETFDAGLLGEHILSTLHHAWRHLLLPPGRGRVLPASATVWAAAVESAEVRSQLSARLPSGGQLRRRLTEPYWSERLDDAPGGYRLLSEPVQVYSVDFNDPDDIERGLSGVEGRHVVQCMADGRLDALVTWFELQLGEGEVLSSAPVAVSSRLLLNMSAVQPGNTEGLDCSAINVFSVTQQQDFLYRQRSISSDLSDIHVIGCLDLTSGSMDPPRFSIPVTSTGELHGLVYWFRPVDAVSEVGVGRPEFGRQMAAALQTRRTVQPGHAVCGTVHPTADGVIVMVNE</sequence>
<protein>
    <submittedName>
        <fullName evidence="3">Protein arginine N-methyltransferase 9</fullName>
    </submittedName>
</protein>
<dbReference type="OrthoDB" id="5980806at2759"/>
<dbReference type="GO" id="GO:0005634">
    <property type="term" value="C:nucleus"/>
    <property type="evidence" value="ECO:0007669"/>
    <property type="project" value="TreeGrafter"/>
</dbReference>
<comment type="caution">
    <text evidence="3">The sequence shown here is derived from an EMBL/GenBank/DDBJ whole genome shotgun (WGS) entry which is preliminary data.</text>
</comment>
<dbReference type="InterPro" id="IPR025799">
    <property type="entry name" value="Arg_MeTrfase"/>
</dbReference>
<gene>
    <name evidence="3" type="primary">prmt9_1</name>
    <name evidence="3" type="ORF">FJT64_021937</name>
</gene>
<keyword evidence="4" id="KW-1185">Reference proteome</keyword>
<dbReference type="PANTHER" id="PTHR11006">
    <property type="entry name" value="PROTEIN ARGININE N-METHYLTRANSFERASE"/>
    <property type="match status" value="1"/>
</dbReference>
<dbReference type="GO" id="GO:0032259">
    <property type="term" value="P:methylation"/>
    <property type="evidence" value="ECO:0007669"/>
    <property type="project" value="UniProtKB-KW"/>
</dbReference>